<organism evidence="1 2">
    <name type="scientific">Ascaris lumbricoides</name>
    <name type="common">Giant roundworm</name>
    <dbReference type="NCBI Taxonomy" id="6252"/>
    <lineage>
        <taxon>Eukaryota</taxon>
        <taxon>Metazoa</taxon>
        <taxon>Ecdysozoa</taxon>
        <taxon>Nematoda</taxon>
        <taxon>Chromadorea</taxon>
        <taxon>Rhabditida</taxon>
        <taxon>Spirurina</taxon>
        <taxon>Ascaridomorpha</taxon>
        <taxon>Ascaridoidea</taxon>
        <taxon>Ascarididae</taxon>
        <taxon>Ascaris</taxon>
    </lineage>
</organism>
<protein>
    <submittedName>
        <fullName evidence="2">Cytoplasmic protein</fullName>
    </submittedName>
</protein>
<evidence type="ECO:0000313" key="1">
    <source>
        <dbReference type="Proteomes" id="UP000036681"/>
    </source>
</evidence>
<sequence>MRTTVTLHEDKTPQSIVGTTALFYRIRAALMRKFSI</sequence>
<dbReference type="Proteomes" id="UP000036681">
    <property type="component" value="Unplaced"/>
</dbReference>
<dbReference type="AlphaFoldDB" id="A0A0M3HMC6"/>
<accession>A0A0M3HMC6</accession>
<dbReference type="WBParaSite" id="ALUE_0000267101-mRNA-1">
    <property type="protein sequence ID" value="ALUE_0000267101-mRNA-1"/>
    <property type="gene ID" value="ALUE_0000267101"/>
</dbReference>
<keyword evidence="1" id="KW-1185">Reference proteome</keyword>
<evidence type="ECO:0000313" key="2">
    <source>
        <dbReference type="WBParaSite" id="ALUE_0000267101-mRNA-1"/>
    </source>
</evidence>
<reference evidence="2" key="1">
    <citation type="submission" date="2017-02" db="UniProtKB">
        <authorList>
            <consortium name="WormBaseParasite"/>
        </authorList>
    </citation>
    <scope>IDENTIFICATION</scope>
</reference>
<name>A0A0M3HMC6_ASCLU</name>
<proteinExistence type="predicted"/>